<reference evidence="7 8" key="1">
    <citation type="submission" date="2021-07" db="EMBL/GenBank/DDBJ databases">
        <title>Paenibacillus radiodurans sp. nov., isolated from the southeastern edge of Tengger Desert.</title>
        <authorList>
            <person name="Zhang G."/>
        </authorList>
    </citation>
    <scope>NUCLEOTIDE SEQUENCE [LARGE SCALE GENOMIC DNA]</scope>
    <source>
        <strain evidence="7 8">DT7-4</strain>
    </source>
</reference>
<dbReference type="PIRSF" id="PIRSF036940">
    <property type="entry name" value="PanK_bac_aCoA"/>
    <property type="match status" value="1"/>
</dbReference>
<evidence type="ECO:0000256" key="6">
    <source>
        <dbReference type="ARBA" id="ARBA00022993"/>
    </source>
</evidence>
<evidence type="ECO:0000313" key="7">
    <source>
        <dbReference type="EMBL" id="MBW7473486.1"/>
    </source>
</evidence>
<evidence type="ECO:0000256" key="5">
    <source>
        <dbReference type="ARBA" id="ARBA00022840"/>
    </source>
</evidence>
<dbReference type="EMBL" id="JAHZIJ010000001">
    <property type="protein sequence ID" value="MBW7473486.1"/>
    <property type="molecule type" value="Genomic_DNA"/>
</dbReference>
<keyword evidence="4 7" id="KW-0418">Kinase</keyword>
<dbReference type="RefSeq" id="WP_219870713.1">
    <property type="nucleotide sequence ID" value="NZ_JAHZIJ010000001.1"/>
</dbReference>
<gene>
    <name evidence="7" type="primary">coaW</name>
    <name evidence="7" type="ORF">K0T92_01855</name>
</gene>
<dbReference type="PANTHER" id="PTHR12280:SF20">
    <property type="entry name" value="4'-PHOSPHOPANTETHEINE PHOSPHATASE"/>
    <property type="match status" value="1"/>
</dbReference>
<keyword evidence="2 7" id="KW-0808">Transferase</keyword>
<organism evidence="7 8">
    <name type="scientific">Paenibacillus oenotherae</name>
    <dbReference type="NCBI Taxonomy" id="1435645"/>
    <lineage>
        <taxon>Bacteria</taxon>
        <taxon>Bacillati</taxon>
        <taxon>Bacillota</taxon>
        <taxon>Bacilli</taxon>
        <taxon>Bacillales</taxon>
        <taxon>Paenibacillaceae</taxon>
        <taxon>Paenibacillus</taxon>
    </lineage>
</organism>
<dbReference type="NCBIfam" id="NF009842">
    <property type="entry name" value="PRK13317.1"/>
    <property type="match status" value="1"/>
</dbReference>
<dbReference type="Gene3D" id="3.30.420.40">
    <property type="match status" value="1"/>
</dbReference>
<dbReference type="SUPFAM" id="SSF53067">
    <property type="entry name" value="Actin-like ATPase domain"/>
    <property type="match status" value="1"/>
</dbReference>
<evidence type="ECO:0000313" key="8">
    <source>
        <dbReference type="Proteomes" id="UP000812277"/>
    </source>
</evidence>
<keyword evidence="5" id="KW-0067">ATP-binding</keyword>
<dbReference type="EC" id="2.7.1.33" evidence="7"/>
<proteinExistence type="predicted"/>
<name>A0ABS7D134_9BACL</name>
<dbReference type="Pfam" id="PF03630">
    <property type="entry name" value="Fumble"/>
    <property type="match status" value="1"/>
</dbReference>
<accession>A0ABS7D134</accession>
<protein>
    <submittedName>
        <fullName evidence="7">Type II pantothenate kinase</fullName>
        <ecNumber evidence="7">2.7.1.33</ecNumber>
    </submittedName>
</protein>
<dbReference type="InterPro" id="IPR043129">
    <property type="entry name" value="ATPase_NBD"/>
</dbReference>
<dbReference type="CDD" id="cd24085">
    <property type="entry name" value="ASKHA_NBD_PanK-II_bac"/>
    <property type="match status" value="1"/>
</dbReference>
<dbReference type="GO" id="GO:0004594">
    <property type="term" value="F:pantothenate kinase activity"/>
    <property type="evidence" value="ECO:0007669"/>
    <property type="project" value="UniProtKB-EC"/>
</dbReference>
<comment type="caution">
    <text evidence="7">The sequence shown here is derived from an EMBL/GenBank/DDBJ whole genome shotgun (WGS) entry which is preliminary data.</text>
</comment>
<evidence type="ECO:0000256" key="3">
    <source>
        <dbReference type="ARBA" id="ARBA00022741"/>
    </source>
</evidence>
<evidence type="ECO:0000256" key="4">
    <source>
        <dbReference type="ARBA" id="ARBA00022777"/>
    </source>
</evidence>
<dbReference type="InterPro" id="IPR011602">
    <property type="entry name" value="Type_II_PanK_bac"/>
</dbReference>
<keyword evidence="1" id="KW-0963">Cytoplasm</keyword>
<keyword evidence="8" id="KW-1185">Reference proteome</keyword>
<dbReference type="PANTHER" id="PTHR12280">
    <property type="entry name" value="PANTOTHENATE KINASE"/>
    <property type="match status" value="1"/>
</dbReference>
<sequence>MNIGIDAGGTLIKAAYRHEDSLELVTFPIAELVHVASWLNEMQNADICITGGKASLLQRHLKQEAREIVEFQASCRGAQYLLEQNHIAEESYILTNVGTGTSIHYVDRGVQRRVGGTGIGGGTMVGLSRLLTGLSEYGAIVEAAAGGLRDRIDLTVGHIYEGGEPPIPGHLTASNFGSVARSAAERRYREPELAASVIGMVGETVATVSVLAAQSCGVSTIVFIGSSFIGNDPLKRAVESYTELRGGKPVFLDKGEYSGALGALLSDLADSAW</sequence>
<evidence type="ECO:0000256" key="2">
    <source>
        <dbReference type="ARBA" id="ARBA00022679"/>
    </source>
</evidence>
<dbReference type="Proteomes" id="UP000812277">
    <property type="component" value="Unassembled WGS sequence"/>
</dbReference>
<dbReference type="InterPro" id="IPR004567">
    <property type="entry name" value="Type_II_PanK"/>
</dbReference>
<keyword evidence="3" id="KW-0547">Nucleotide-binding</keyword>
<keyword evidence="6" id="KW-0173">Coenzyme A biosynthesis</keyword>
<evidence type="ECO:0000256" key="1">
    <source>
        <dbReference type="ARBA" id="ARBA00022490"/>
    </source>
</evidence>